<proteinExistence type="inferred from homology"/>
<comment type="similarity">
    <text evidence="4">Belongs to the NADH dehydrogenase family.</text>
</comment>
<evidence type="ECO:0000256" key="10">
    <source>
        <dbReference type="ARBA" id="ARBA00022946"/>
    </source>
</evidence>
<comment type="subcellular location">
    <subcellularLocation>
        <location evidence="2">Mitochondrion inner membrane</location>
        <topology evidence="2">Peripheral membrane protein</topology>
        <orientation evidence="2">Intermembrane side</orientation>
    </subcellularLocation>
    <subcellularLocation>
        <location evidence="3">Peroxisome</location>
    </subcellularLocation>
</comment>
<keyword evidence="8" id="KW-0274">FAD</keyword>
<evidence type="ECO:0000256" key="14">
    <source>
        <dbReference type="ARBA" id="ARBA00023140"/>
    </source>
</evidence>
<keyword evidence="6" id="KW-0285">Flavoprotein</keyword>
<dbReference type="EC" id="1.6.5.9" evidence="5"/>
<evidence type="ECO:0000256" key="11">
    <source>
        <dbReference type="ARBA" id="ARBA00023002"/>
    </source>
</evidence>
<dbReference type="GO" id="GO:0005509">
    <property type="term" value="F:calcium ion binding"/>
    <property type="evidence" value="ECO:0007669"/>
    <property type="project" value="InterPro"/>
</dbReference>
<evidence type="ECO:0000256" key="2">
    <source>
        <dbReference type="ARBA" id="ARBA00004137"/>
    </source>
</evidence>
<evidence type="ECO:0000256" key="15">
    <source>
        <dbReference type="ARBA" id="ARBA00047599"/>
    </source>
</evidence>
<protein>
    <recommendedName>
        <fullName evidence="5">NADH:ubiquinone reductase (non-electrogenic)</fullName>
        <ecNumber evidence="5">1.6.5.9</ecNumber>
    </recommendedName>
</protein>
<keyword evidence="10" id="KW-0809">Transit peptide</keyword>
<dbReference type="Pfam" id="PF07992">
    <property type="entry name" value="Pyr_redox_2"/>
    <property type="match status" value="1"/>
</dbReference>
<comment type="cofactor">
    <cofactor evidence="1">
        <name>FAD</name>
        <dbReference type="ChEBI" id="CHEBI:57692"/>
    </cofactor>
</comment>
<dbReference type="InterPro" id="IPR054585">
    <property type="entry name" value="NDH2-like_C"/>
</dbReference>
<dbReference type="InterPro" id="IPR018247">
    <property type="entry name" value="EF_Hand_1_Ca_BS"/>
</dbReference>
<dbReference type="EMBL" id="JBDFQZ010000011">
    <property type="protein sequence ID" value="KAK9677970.1"/>
    <property type="molecule type" value="Genomic_DNA"/>
</dbReference>
<evidence type="ECO:0000256" key="8">
    <source>
        <dbReference type="ARBA" id="ARBA00022827"/>
    </source>
</evidence>
<evidence type="ECO:0000259" key="17">
    <source>
        <dbReference type="PROSITE" id="PS50222"/>
    </source>
</evidence>
<dbReference type="PANTHER" id="PTHR43706">
    <property type="entry name" value="NADH DEHYDROGENASE"/>
    <property type="match status" value="1"/>
</dbReference>
<dbReference type="GO" id="GO:0050136">
    <property type="term" value="F:NADH dehydrogenase (quinone) (non-electrogenic) activity"/>
    <property type="evidence" value="ECO:0007669"/>
    <property type="project" value="UniProtKB-EC"/>
</dbReference>
<evidence type="ECO:0000256" key="12">
    <source>
        <dbReference type="ARBA" id="ARBA00023027"/>
    </source>
</evidence>
<comment type="catalytic activity">
    <reaction evidence="16">
        <text>a ubiquinone + NADH + H(+) = a ubiquinol + NAD(+)</text>
        <dbReference type="Rhea" id="RHEA:23152"/>
        <dbReference type="Rhea" id="RHEA-COMP:9565"/>
        <dbReference type="Rhea" id="RHEA-COMP:9566"/>
        <dbReference type="ChEBI" id="CHEBI:15378"/>
        <dbReference type="ChEBI" id="CHEBI:16389"/>
        <dbReference type="ChEBI" id="CHEBI:17976"/>
        <dbReference type="ChEBI" id="CHEBI:57540"/>
        <dbReference type="ChEBI" id="CHEBI:57945"/>
    </reaction>
</comment>
<accession>A0AAW1HNG6</accession>
<evidence type="ECO:0000313" key="18">
    <source>
        <dbReference type="EMBL" id="KAK9677970.1"/>
    </source>
</evidence>
<keyword evidence="7" id="KW-0999">Mitochondrion inner membrane</keyword>
<dbReference type="SUPFAM" id="SSF51905">
    <property type="entry name" value="FAD/NAD(P)-binding domain"/>
    <property type="match status" value="2"/>
</dbReference>
<dbReference type="Proteomes" id="UP001443914">
    <property type="component" value="Unassembled WGS sequence"/>
</dbReference>
<keyword evidence="19" id="KW-1185">Reference proteome</keyword>
<evidence type="ECO:0000256" key="13">
    <source>
        <dbReference type="ARBA" id="ARBA00023128"/>
    </source>
</evidence>
<dbReference type="GO" id="GO:0005777">
    <property type="term" value="C:peroxisome"/>
    <property type="evidence" value="ECO:0007669"/>
    <property type="project" value="UniProtKB-SubCell"/>
</dbReference>
<evidence type="ECO:0000313" key="19">
    <source>
        <dbReference type="Proteomes" id="UP001443914"/>
    </source>
</evidence>
<keyword evidence="14" id="KW-0576">Peroxisome</keyword>
<comment type="catalytic activity">
    <reaction evidence="15">
        <text>a quinone + NADH + H(+) = a quinol + NAD(+)</text>
        <dbReference type="Rhea" id="RHEA:46160"/>
        <dbReference type="ChEBI" id="CHEBI:15378"/>
        <dbReference type="ChEBI" id="CHEBI:24646"/>
        <dbReference type="ChEBI" id="CHEBI:57540"/>
        <dbReference type="ChEBI" id="CHEBI:57945"/>
        <dbReference type="ChEBI" id="CHEBI:132124"/>
        <dbReference type="EC" id="1.6.5.9"/>
    </reaction>
</comment>
<dbReference type="PROSITE" id="PS50222">
    <property type="entry name" value="EF_HAND_2"/>
    <property type="match status" value="1"/>
</dbReference>
<evidence type="ECO:0000256" key="9">
    <source>
        <dbReference type="ARBA" id="ARBA00022837"/>
    </source>
</evidence>
<organism evidence="18 19">
    <name type="scientific">Saponaria officinalis</name>
    <name type="common">Common soapwort</name>
    <name type="synonym">Lychnis saponaria</name>
    <dbReference type="NCBI Taxonomy" id="3572"/>
    <lineage>
        <taxon>Eukaryota</taxon>
        <taxon>Viridiplantae</taxon>
        <taxon>Streptophyta</taxon>
        <taxon>Embryophyta</taxon>
        <taxon>Tracheophyta</taxon>
        <taxon>Spermatophyta</taxon>
        <taxon>Magnoliopsida</taxon>
        <taxon>eudicotyledons</taxon>
        <taxon>Gunneridae</taxon>
        <taxon>Pentapetalae</taxon>
        <taxon>Caryophyllales</taxon>
        <taxon>Caryophyllaceae</taxon>
        <taxon>Caryophylleae</taxon>
        <taxon>Saponaria</taxon>
    </lineage>
</organism>
<evidence type="ECO:0000256" key="7">
    <source>
        <dbReference type="ARBA" id="ARBA00022792"/>
    </source>
</evidence>
<evidence type="ECO:0000256" key="1">
    <source>
        <dbReference type="ARBA" id="ARBA00001974"/>
    </source>
</evidence>
<dbReference type="Gene3D" id="3.50.50.100">
    <property type="match status" value="2"/>
</dbReference>
<sequence>MRNFSVFRKTAQLFDDYPSTSKLLVIFAVSAGGMVAYSESQTGNVIPKLENNHKQPEKKKMVVLGTGWAGISFIKDLDSSKYDVKVVSPRNYFAFTPLLPSVTVGTVEARSIVEPIRNIIKKRSGEIKLCEAECTKIDAANKKLICKSTFENSPVPNREFTLDYDYLVIAVGAQVNTFNTPGVVEHCHFLKEVEDAQKIRRTVVDCFEQAVLPELSEEEKRKNLHFVVVGGGPTGVEFAAELHDYIVDDLVKIYPEVKDLVKITLIQSGDHILNTFDERISLFAEEKFGRDGIEVQTGCRVISVSDETINVKVKATGESCAIPYGMVLWSTGVGTRPVVKDFMEQIGQGRRRVLATDEWLRVKGSDDVYAVGDCASVDQRKIIDDIGMIFAAADVDKTGILSLEEFQNVMDDVRVRYPQLELYMKSQHMMELADLLRDSDGNKKEVGIEGFKSALSHVDSQMKSLPATAQVAAQQGAYLSRCFNHLEDCTANPVGPRRFKGLGRHPFQPFRYRHLGQFAPLGGEQAAAELPGDWVAMGHSTQWLWYSIYASKQVSWRTRVLVVGDWFKKFVFGRDSSRI</sequence>
<dbReference type="SUPFAM" id="SSF47473">
    <property type="entry name" value="EF-hand"/>
    <property type="match status" value="1"/>
</dbReference>
<keyword evidence="7" id="KW-0472">Membrane</keyword>
<dbReference type="InterPro" id="IPR045024">
    <property type="entry name" value="NDH-2"/>
</dbReference>
<dbReference type="InterPro" id="IPR036188">
    <property type="entry name" value="FAD/NAD-bd_sf"/>
</dbReference>
<keyword evidence="12" id="KW-0520">NAD</keyword>
<dbReference type="PROSITE" id="PS00018">
    <property type="entry name" value="EF_HAND_1"/>
    <property type="match status" value="1"/>
</dbReference>
<dbReference type="InterPro" id="IPR011992">
    <property type="entry name" value="EF-hand-dom_pair"/>
</dbReference>
<dbReference type="InterPro" id="IPR023753">
    <property type="entry name" value="FAD/NAD-binding_dom"/>
</dbReference>
<keyword evidence="13" id="KW-0496">Mitochondrion</keyword>
<dbReference type="PANTHER" id="PTHR43706:SF3">
    <property type="entry name" value="EXTERNAL ALTERNATIVE NAD(P)H-UBIQUINONE OXIDOREDUCTASE B1, MITOCHONDRIAL"/>
    <property type="match status" value="1"/>
</dbReference>
<dbReference type="AlphaFoldDB" id="A0AAW1HNG6"/>
<evidence type="ECO:0000256" key="3">
    <source>
        <dbReference type="ARBA" id="ARBA00004275"/>
    </source>
</evidence>
<dbReference type="InterPro" id="IPR002048">
    <property type="entry name" value="EF_hand_dom"/>
</dbReference>
<dbReference type="Pfam" id="PF22366">
    <property type="entry name" value="NDH2_C"/>
    <property type="match status" value="1"/>
</dbReference>
<evidence type="ECO:0000256" key="4">
    <source>
        <dbReference type="ARBA" id="ARBA00005272"/>
    </source>
</evidence>
<gene>
    <name evidence="18" type="ORF">RND81_11G179600</name>
</gene>
<name>A0AAW1HNG6_SAPOF</name>
<feature type="domain" description="EF-hand" evidence="17">
    <location>
        <begin position="381"/>
        <end position="416"/>
    </location>
</feature>
<dbReference type="FunFam" id="3.50.50.100:FF:000002">
    <property type="entry name" value="External alternative NAD(P)H-ubiquinone oxidoreductase B1, mitochondrial"/>
    <property type="match status" value="1"/>
</dbReference>
<dbReference type="GO" id="GO:0005743">
    <property type="term" value="C:mitochondrial inner membrane"/>
    <property type="evidence" value="ECO:0007669"/>
    <property type="project" value="UniProtKB-SubCell"/>
</dbReference>
<comment type="caution">
    <text evidence="18">The sequence shown here is derived from an EMBL/GenBank/DDBJ whole genome shotgun (WGS) entry which is preliminary data.</text>
</comment>
<evidence type="ECO:0000256" key="6">
    <source>
        <dbReference type="ARBA" id="ARBA00022630"/>
    </source>
</evidence>
<keyword evidence="9" id="KW-0106">Calcium</keyword>
<evidence type="ECO:0000256" key="5">
    <source>
        <dbReference type="ARBA" id="ARBA00012637"/>
    </source>
</evidence>
<reference evidence="18" key="1">
    <citation type="submission" date="2024-03" db="EMBL/GenBank/DDBJ databases">
        <title>WGS assembly of Saponaria officinalis var. Norfolk2.</title>
        <authorList>
            <person name="Jenkins J."/>
            <person name="Shu S."/>
            <person name="Grimwood J."/>
            <person name="Barry K."/>
            <person name="Goodstein D."/>
            <person name="Schmutz J."/>
            <person name="Leebens-Mack J."/>
            <person name="Osbourn A."/>
        </authorList>
    </citation>
    <scope>NUCLEOTIDE SEQUENCE [LARGE SCALE GENOMIC DNA]</scope>
    <source>
        <strain evidence="18">JIC</strain>
    </source>
</reference>
<dbReference type="PRINTS" id="PR00368">
    <property type="entry name" value="FADPNR"/>
</dbReference>
<keyword evidence="11" id="KW-0560">Oxidoreductase</keyword>
<evidence type="ECO:0000256" key="16">
    <source>
        <dbReference type="ARBA" id="ARBA00049010"/>
    </source>
</evidence>